<evidence type="ECO:0000256" key="5">
    <source>
        <dbReference type="ARBA" id="ARBA00022777"/>
    </source>
</evidence>
<feature type="compositionally biased region" description="Low complexity" evidence="6">
    <location>
        <begin position="382"/>
        <end position="396"/>
    </location>
</feature>
<dbReference type="Gene3D" id="3.30.565.10">
    <property type="entry name" value="Histidine kinase-like ATPase, C-terminal domain"/>
    <property type="match status" value="1"/>
</dbReference>
<feature type="compositionally biased region" description="Low complexity" evidence="6">
    <location>
        <begin position="427"/>
        <end position="448"/>
    </location>
</feature>
<keyword evidence="4" id="KW-0808">Transferase</keyword>
<dbReference type="InterPro" id="IPR050428">
    <property type="entry name" value="TCS_sensor_his_kinase"/>
</dbReference>
<keyword evidence="9" id="KW-1185">Reference proteome</keyword>
<protein>
    <recommendedName>
        <fullName evidence="2">histidine kinase</fullName>
        <ecNumber evidence="2">2.7.13.3</ecNumber>
    </recommendedName>
</protein>
<evidence type="ECO:0000256" key="4">
    <source>
        <dbReference type="ARBA" id="ARBA00022679"/>
    </source>
</evidence>
<reference evidence="9" key="1">
    <citation type="journal article" date="2019" name="Int. J. Syst. Evol. Microbiol.">
        <title>The Global Catalogue of Microorganisms (GCM) 10K type strain sequencing project: providing services to taxonomists for standard genome sequencing and annotation.</title>
        <authorList>
            <consortium name="The Broad Institute Genomics Platform"/>
            <consortium name="The Broad Institute Genome Sequencing Center for Infectious Disease"/>
            <person name="Wu L."/>
            <person name="Ma J."/>
        </authorList>
    </citation>
    <scope>NUCLEOTIDE SEQUENCE [LARGE SCALE GENOMIC DNA]</scope>
    <source>
        <strain evidence="9">JCM 4542</strain>
    </source>
</reference>
<evidence type="ECO:0000313" key="9">
    <source>
        <dbReference type="Proteomes" id="UP001500886"/>
    </source>
</evidence>
<dbReference type="InterPro" id="IPR036890">
    <property type="entry name" value="HATPase_C_sf"/>
</dbReference>
<feature type="compositionally biased region" description="Low complexity" evidence="6">
    <location>
        <begin position="723"/>
        <end position="733"/>
    </location>
</feature>
<accession>A0ABP6G1M2</accession>
<dbReference type="EC" id="2.7.13.3" evidence="2"/>
<evidence type="ECO:0000259" key="7">
    <source>
        <dbReference type="Pfam" id="PF02518"/>
    </source>
</evidence>
<dbReference type="PANTHER" id="PTHR45436:SF5">
    <property type="entry name" value="SENSOR HISTIDINE KINASE TRCS"/>
    <property type="match status" value="1"/>
</dbReference>
<evidence type="ECO:0000256" key="2">
    <source>
        <dbReference type="ARBA" id="ARBA00012438"/>
    </source>
</evidence>
<proteinExistence type="predicted"/>
<organism evidence="8 9">
    <name type="scientific">Streptomyces luteosporeus</name>
    <dbReference type="NCBI Taxonomy" id="173856"/>
    <lineage>
        <taxon>Bacteria</taxon>
        <taxon>Bacillati</taxon>
        <taxon>Actinomycetota</taxon>
        <taxon>Actinomycetes</taxon>
        <taxon>Kitasatosporales</taxon>
        <taxon>Streptomycetaceae</taxon>
        <taxon>Streptomyces</taxon>
    </lineage>
</organism>
<keyword evidence="3" id="KW-0597">Phosphoprotein</keyword>
<evidence type="ECO:0000313" key="8">
    <source>
        <dbReference type="EMBL" id="GAA2711496.1"/>
    </source>
</evidence>
<feature type="domain" description="Histidine kinase/HSP90-like ATPase" evidence="7">
    <location>
        <begin position="221"/>
        <end position="328"/>
    </location>
</feature>
<feature type="compositionally biased region" description="Pro residues" evidence="6">
    <location>
        <begin position="345"/>
        <end position="366"/>
    </location>
</feature>
<feature type="compositionally biased region" description="Basic and acidic residues" evidence="6">
    <location>
        <begin position="734"/>
        <end position="748"/>
    </location>
</feature>
<dbReference type="SUPFAM" id="SSF55874">
    <property type="entry name" value="ATPase domain of HSP90 chaperone/DNA topoisomerase II/histidine kinase"/>
    <property type="match status" value="1"/>
</dbReference>
<dbReference type="Pfam" id="PF02518">
    <property type="entry name" value="HATPase_c"/>
    <property type="match status" value="1"/>
</dbReference>
<evidence type="ECO:0000256" key="6">
    <source>
        <dbReference type="SAM" id="MobiDB-lite"/>
    </source>
</evidence>
<feature type="compositionally biased region" description="Low complexity" evidence="6">
    <location>
        <begin position="701"/>
        <end position="714"/>
    </location>
</feature>
<name>A0ABP6G1M2_9ACTN</name>
<keyword evidence="5" id="KW-0418">Kinase</keyword>
<dbReference type="PANTHER" id="PTHR45436">
    <property type="entry name" value="SENSOR HISTIDINE KINASE YKOH"/>
    <property type="match status" value="1"/>
</dbReference>
<feature type="region of interest" description="Disordered" evidence="6">
    <location>
        <begin position="337"/>
        <end position="628"/>
    </location>
</feature>
<dbReference type="Proteomes" id="UP001500886">
    <property type="component" value="Unassembled WGS sequence"/>
</dbReference>
<comment type="catalytic activity">
    <reaction evidence="1">
        <text>ATP + protein L-histidine = ADP + protein N-phospho-L-histidine.</text>
        <dbReference type="EC" id="2.7.13.3"/>
    </reaction>
</comment>
<evidence type="ECO:0000256" key="1">
    <source>
        <dbReference type="ARBA" id="ARBA00000085"/>
    </source>
</evidence>
<dbReference type="RefSeq" id="WP_425583162.1">
    <property type="nucleotide sequence ID" value="NZ_BAAASL010000004.1"/>
</dbReference>
<dbReference type="InterPro" id="IPR003594">
    <property type="entry name" value="HATPase_dom"/>
</dbReference>
<feature type="region of interest" description="Disordered" evidence="6">
    <location>
        <begin position="644"/>
        <end position="754"/>
    </location>
</feature>
<gene>
    <name evidence="8" type="ORF">GCM10010315_13500</name>
</gene>
<feature type="compositionally biased region" description="Pro residues" evidence="6">
    <location>
        <begin position="397"/>
        <end position="408"/>
    </location>
</feature>
<evidence type="ECO:0000256" key="3">
    <source>
        <dbReference type="ARBA" id="ARBA00022553"/>
    </source>
</evidence>
<sequence>MSHHIPEVVIWCLAIALTAVAVLLVRQRTITNGVRRRVAQLEESLRARDEETAHLVGVRLPAVVDAVGQDTPPPGPLDERLAGTAFAHDLQAVIELFARAVDKAQARADQSAKAALKASMRALQGLAHEQQLAISEMQERHDHPDVLRDLLEIDHANAQFGRRAQAIAVLCGSWPGRQRVASPLTDVVRGATSRIRDYRRVRVHGPADGDLAVVSRAVEPVVLAVAELLDNAARHSQPNTTVEVGIQPVHNGACVIIDDAGVGMDGREVEEAVAMLAGRRPVDVSRLGDPPQFGFPVIGVLAARYGFSVSVDTRSPYGGVRAVVFLPATLLTQLDVDGPATTPLRPRPPETPPTPDLPPLADPPRLMPHAPQARGAGAVPHAGGADAPEARGAAAAPQPPGPRPPGPRPETADPFPTRGLPGPATPGPRDAGALPPAGGDAWPDGGSDLPPAAGSRRSFRAADADDLHTPGSGALPPAVGDDWPDRAAADLPPAADGRGFAPVDADARQAPGSGAVPPTSGNAWPDRAAAGGPQGSPGIDARSGAPQAHDGVPGVGADLPPAADGRGFPLADADAPQAPGSGAVPSADAGAWSDHHPVGGRPGAAPLGADARSGAPAPADAWFGRSAGDVPPADADVLWADAGASGTDARADRSAAGRSAARGAGGEPPGTGNVPPADPDAPRETTAGGLPKRRRREPAAGRRGAGAPAAPVAERTAEETARRMGAFARGTRAGRTDGRGHRYQHPEDEGNPYA</sequence>
<comment type="caution">
    <text evidence="8">The sequence shown here is derived from an EMBL/GenBank/DDBJ whole genome shotgun (WGS) entry which is preliminary data.</text>
</comment>
<dbReference type="EMBL" id="BAAASL010000004">
    <property type="protein sequence ID" value="GAA2711496.1"/>
    <property type="molecule type" value="Genomic_DNA"/>
</dbReference>